<dbReference type="AlphaFoldDB" id="A0A1J3FID7"/>
<organism evidence="1">
    <name type="scientific">Noccaea caerulescens</name>
    <name type="common">Alpine penny-cress</name>
    <name type="synonym">Thlaspi caerulescens</name>
    <dbReference type="NCBI Taxonomy" id="107243"/>
    <lineage>
        <taxon>Eukaryota</taxon>
        <taxon>Viridiplantae</taxon>
        <taxon>Streptophyta</taxon>
        <taxon>Embryophyta</taxon>
        <taxon>Tracheophyta</taxon>
        <taxon>Spermatophyta</taxon>
        <taxon>Magnoliopsida</taxon>
        <taxon>eudicotyledons</taxon>
        <taxon>Gunneridae</taxon>
        <taxon>Pentapetalae</taxon>
        <taxon>rosids</taxon>
        <taxon>malvids</taxon>
        <taxon>Brassicales</taxon>
        <taxon>Brassicaceae</taxon>
        <taxon>Coluteocarpeae</taxon>
        <taxon>Noccaea</taxon>
    </lineage>
</organism>
<sequence>MCCVSKRNIYRKSHQVTADNQLLICYTSSRYVTSQGEFCSTFRLATLRLMLFWLSLAYLDEQQIVKEFLVYLKLLQSQEGAAICVSKEMISVKNTWSLLQFLLVTVMHNSNADGDFARQWTVFDVGCEVFLQGQRGDCFFPYCSHKLEHNFSKLQSLFGPHIGACISQVMALKIVAHSGGLHTIHCFLLWIINKTTRISR</sequence>
<name>A0A1J3FID7_NOCCA</name>
<gene>
    <name evidence="1" type="ORF">LC_TR6814_c2_g1_i1_g.23050</name>
</gene>
<dbReference type="EMBL" id="GEVK01010379">
    <property type="protein sequence ID" value="JAU42453.1"/>
    <property type="molecule type" value="Transcribed_RNA"/>
</dbReference>
<reference evidence="1" key="1">
    <citation type="submission" date="2016-07" db="EMBL/GenBank/DDBJ databases">
        <title>De novo transcriptome assembly of four accessions of the metal hyperaccumulator plant Noccaea caerulescens.</title>
        <authorList>
            <person name="Blande D."/>
            <person name="Halimaa P."/>
            <person name="Tervahauta A.I."/>
            <person name="Aarts M.G."/>
            <person name="Karenlampi S.O."/>
        </authorList>
    </citation>
    <scope>NUCLEOTIDE SEQUENCE</scope>
</reference>
<protein>
    <submittedName>
        <fullName evidence="1">Uncharacterized protein</fullName>
    </submittedName>
</protein>
<proteinExistence type="predicted"/>
<accession>A0A1J3FID7</accession>
<evidence type="ECO:0000313" key="1">
    <source>
        <dbReference type="EMBL" id="JAU42453.1"/>
    </source>
</evidence>